<dbReference type="SUPFAM" id="SSF141571">
    <property type="entry name" value="Pentapeptide repeat-like"/>
    <property type="match status" value="1"/>
</dbReference>
<sequence>MSAETSTAPSAWRTFLRWLLDFLLQLLHALARDTPPFTARTTTTTRKQRPRSRWWMLHAALTRAHWPFAVRPFGAPFADLAGTNLRGIHVNDAKLAWVDLNGALLIGARLENADLRQARLTSANLRRAHLNGANLNGARLVGADMSVALLVEAHLEGTDLQSSSLDYTSLRGAHMAGAKLDGARLVGADLSDADLTGTDLRISHSPYLHMTKTLWSTSTRWPSDQFESAIRKESNPLDSKGIYWQVR</sequence>
<comment type="caution">
    <text evidence="1">The sequence shown here is derived from an EMBL/GenBank/DDBJ whole genome shotgun (WGS) entry which is preliminary data.</text>
</comment>
<dbReference type="PANTHER" id="PTHR14136:SF17">
    <property type="entry name" value="BTB_POZ DOMAIN-CONTAINING PROTEIN KCTD9"/>
    <property type="match status" value="1"/>
</dbReference>
<dbReference type="EMBL" id="JACHLY010000001">
    <property type="protein sequence ID" value="MBB6000046.1"/>
    <property type="molecule type" value="Genomic_DNA"/>
</dbReference>
<evidence type="ECO:0000313" key="1">
    <source>
        <dbReference type="EMBL" id="MBB6000046.1"/>
    </source>
</evidence>
<keyword evidence="2" id="KW-1185">Reference proteome</keyword>
<dbReference type="Proteomes" id="UP000578077">
    <property type="component" value="Unassembled WGS sequence"/>
</dbReference>
<dbReference type="Gene3D" id="2.160.20.80">
    <property type="entry name" value="E3 ubiquitin-protein ligase SopA"/>
    <property type="match status" value="1"/>
</dbReference>
<accession>A0A841EAM0</accession>
<evidence type="ECO:0008006" key="3">
    <source>
        <dbReference type="Google" id="ProtNLM"/>
    </source>
</evidence>
<evidence type="ECO:0000313" key="2">
    <source>
        <dbReference type="Proteomes" id="UP000578077"/>
    </source>
</evidence>
<dbReference type="InterPro" id="IPR001646">
    <property type="entry name" value="5peptide_repeat"/>
</dbReference>
<dbReference type="Pfam" id="PF00805">
    <property type="entry name" value="Pentapeptide"/>
    <property type="match status" value="2"/>
</dbReference>
<dbReference type="RefSeq" id="WP_221457723.1">
    <property type="nucleotide sequence ID" value="NZ_BAABKT010000045.1"/>
</dbReference>
<reference evidence="1 2" key="1">
    <citation type="submission" date="2020-08" db="EMBL/GenBank/DDBJ databases">
        <title>Sequencing the genomes of 1000 actinobacteria strains.</title>
        <authorList>
            <person name="Klenk H.-P."/>
        </authorList>
    </citation>
    <scope>NUCLEOTIDE SEQUENCE [LARGE SCALE GENOMIC DNA]</scope>
    <source>
        <strain evidence="1 2">DSM 44593</strain>
    </source>
</reference>
<proteinExistence type="predicted"/>
<name>A0A841EAM0_9ACTN</name>
<protein>
    <recommendedName>
        <fullName evidence="3">Pentapeptide repeat-containing protein</fullName>
    </recommendedName>
</protein>
<organism evidence="1 2">
    <name type="scientific">Streptomonospora salina</name>
    <dbReference type="NCBI Taxonomy" id="104205"/>
    <lineage>
        <taxon>Bacteria</taxon>
        <taxon>Bacillati</taxon>
        <taxon>Actinomycetota</taxon>
        <taxon>Actinomycetes</taxon>
        <taxon>Streptosporangiales</taxon>
        <taxon>Nocardiopsidaceae</taxon>
        <taxon>Streptomonospora</taxon>
    </lineage>
</organism>
<dbReference type="InterPro" id="IPR051082">
    <property type="entry name" value="Pentapeptide-BTB/POZ_domain"/>
</dbReference>
<dbReference type="PANTHER" id="PTHR14136">
    <property type="entry name" value="BTB_POZ DOMAIN-CONTAINING PROTEIN KCTD9"/>
    <property type="match status" value="1"/>
</dbReference>
<gene>
    <name evidence="1" type="ORF">HNR25_003797</name>
</gene>
<dbReference type="AlphaFoldDB" id="A0A841EAM0"/>